<evidence type="ECO:0000256" key="7">
    <source>
        <dbReference type="ARBA" id="ARBA00023136"/>
    </source>
</evidence>
<dbReference type="GO" id="GO:0015295">
    <property type="term" value="F:solute:proton symporter activity"/>
    <property type="evidence" value="ECO:0007669"/>
    <property type="project" value="TreeGrafter"/>
</dbReference>
<evidence type="ECO:0000256" key="5">
    <source>
        <dbReference type="ARBA" id="ARBA00022692"/>
    </source>
</evidence>
<evidence type="ECO:0000256" key="4">
    <source>
        <dbReference type="ARBA" id="ARBA00022475"/>
    </source>
</evidence>
<dbReference type="EMBL" id="FMYU01000014">
    <property type="protein sequence ID" value="SDC98215.1"/>
    <property type="molecule type" value="Genomic_DNA"/>
</dbReference>
<dbReference type="PANTHER" id="PTHR30003">
    <property type="entry name" value="L-LACTATE PERMEASE"/>
    <property type="match status" value="1"/>
</dbReference>
<evidence type="ECO:0000256" key="8">
    <source>
        <dbReference type="RuleBase" id="RU365092"/>
    </source>
</evidence>
<evidence type="ECO:0000256" key="6">
    <source>
        <dbReference type="ARBA" id="ARBA00022989"/>
    </source>
</evidence>
<evidence type="ECO:0000256" key="1">
    <source>
        <dbReference type="ARBA" id="ARBA00004651"/>
    </source>
</evidence>
<comment type="similarity">
    <text evidence="2 8">Belongs to the lactate permease family.</text>
</comment>
<feature type="transmembrane region" description="Helical" evidence="8">
    <location>
        <begin position="186"/>
        <end position="207"/>
    </location>
</feature>
<organism evidence="9 10">
    <name type="scientific">Desulfurella multipotens</name>
    <dbReference type="NCBI Taxonomy" id="79269"/>
    <lineage>
        <taxon>Bacteria</taxon>
        <taxon>Pseudomonadati</taxon>
        <taxon>Campylobacterota</taxon>
        <taxon>Desulfurellia</taxon>
        <taxon>Desulfurellales</taxon>
        <taxon>Desulfurellaceae</taxon>
        <taxon>Desulfurella</taxon>
    </lineage>
</organism>
<dbReference type="InterPro" id="IPR003804">
    <property type="entry name" value="Lactate_perm"/>
</dbReference>
<proteinExistence type="inferred from homology"/>
<feature type="transmembrane region" description="Helical" evidence="8">
    <location>
        <begin position="244"/>
        <end position="263"/>
    </location>
</feature>
<feature type="transmembrane region" description="Helical" evidence="8">
    <location>
        <begin position="368"/>
        <end position="387"/>
    </location>
</feature>
<evidence type="ECO:0000313" key="9">
    <source>
        <dbReference type="EMBL" id="SDC98215.1"/>
    </source>
</evidence>
<dbReference type="GO" id="GO:0015129">
    <property type="term" value="F:lactate transmembrane transporter activity"/>
    <property type="evidence" value="ECO:0007669"/>
    <property type="project" value="UniProtKB-UniRule"/>
</dbReference>
<feature type="transmembrane region" description="Helical" evidence="8">
    <location>
        <begin position="458"/>
        <end position="481"/>
    </location>
</feature>
<keyword evidence="3 8" id="KW-0813">Transport</keyword>
<feature type="transmembrane region" description="Helical" evidence="8">
    <location>
        <begin position="6"/>
        <end position="21"/>
    </location>
</feature>
<keyword evidence="4 8" id="KW-1003">Cell membrane</keyword>
<keyword evidence="10" id="KW-1185">Reference proteome</keyword>
<dbReference type="GO" id="GO:0005886">
    <property type="term" value="C:plasma membrane"/>
    <property type="evidence" value="ECO:0007669"/>
    <property type="project" value="UniProtKB-SubCell"/>
</dbReference>
<feature type="transmembrane region" description="Helical" evidence="8">
    <location>
        <begin position="26"/>
        <end position="43"/>
    </location>
</feature>
<dbReference type="PANTHER" id="PTHR30003:SF2">
    <property type="entry name" value="L-LACTATE PERMEASE"/>
    <property type="match status" value="1"/>
</dbReference>
<dbReference type="RefSeq" id="WP_092129614.1">
    <property type="nucleotide sequence ID" value="NZ_FMYU01000014.1"/>
</dbReference>
<keyword evidence="6 8" id="KW-1133">Transmembrane helix</keyword>
<feature type="transmembrane region" description="Helical" evidence="8">
    <location>
        <begin position="126"/>
        <end position="145"/>
    </location>
</feature>
<evidence type="ECO:0000256" key="2">
    <source>
        <dbReference type="ARBA" id="ARBA00010100"/>
    </source>
</evidence>
<feature type="transmembrane region" description="Helical" evidence="8">
    <location>
        <begin position="152"/>
        <end position="171"/>
    </location>
</feature>
<dbReference type="OrthoDB" id="9761056at2"/>
<reference evidence="10" key="1">
    <citation type="submission" date="2016-10" db="EMBL/GenBank/DDBJ databases">
        <authorList>
            <person name="Varghese N."/>
            <person name="Submissions S."/>
        </authorList>
    </citation>
    <scope>NUCLEOTIDE SEQUENCE [LARGE SCALE GENOMIC DNA]</scope>
    <source>
        <strain evidence="10">DSM 8415</strain>
    </source>
</reference>
<dbReference type="AlphaFoldDB" id="A0A1G6R2D2"/>
<dbReference type="Pfam" id="PF02652">
    <property type="entry name" value="Lactate_perm"/>
    <property type="match status" value="1"/>
</dbReference>
<protein>
    <recommendedName>
        <fullName evidence="8">L-lactate permease</fullName>
    </recommendedName>
</protein>
<feature type="transmembrane region" description="Helical" evidence="8">
    <location>
        <begin position="326"/>
        <end position="347"/>
    </location>
</feature>
<comment type="caution">
    <text evidence="8">Lacks conserved residue(s) required for the propagation of feature annotation.</text>
</comment>
<accession>A0A1G6R2D2</accession>
<evidence type="ECO:0000256" key="3">
    <source>
        <dbReference type="ARBA" id="ARBA00022448"/>
    </source>
</evidence>
<sequence length="527" mass="57752">MDFFVAILPILLVLVGMLVFNRSGSFVSVFGWLLCFAIAVYYFKTPYAVVWGATIMGIVKALGISLAVTFTMFLIFLMNETKALSKIIDYIKGITKNKEEQTLFLGMGFGSLSTALGMVTPAMFPPIFRLLGFSPVAAIAISILCYDPLTSFALFSIPITLPAKVAMSFGIKPPGIDSLSSFVWEYTFKITAFLPFVSMLFAFLMLYTVGGMHALKKNWIAATLSGLVLSLTALFLAWSKIAPVEIIGVLSGLATMVFVYFYYKNGSNSTQRQTFFQKDLLVASSPFIILILLSFIVNMHSVKLYLSNLLNPYEIIHIFADKKEDLNILSSVWFWIMVVGILSIFILKPTKEQLNKVTKLWLKRIWGPFLAYSLFFSVAYIMAWSGMDVVGSKLVPSSNFTQNNMDIIISSSFAKSFGSFYPLIAPFLGLIGAFVGGSATASNVLFAKIQWEATISTVGANAFMWIYAAHAVGGGIASAITPSKITNAAATIGVGGKEEAQFIKATILPVLFMCLVVGILSMIFIYL</sequence>
<keyword evidence="7 8" id="KW-0472">Membrane</keyword>
<feature type="transmembrane region" description="Helical" evidence="8">
    <location>
        <begin position="284"/>
        <end position="306"/>
    </location>
</feature>
<name>A0A1G6R2D2_9BACT</name>
<gene>
    <name evidence="9" type="ORF">SAMN05660835_01703</name>
</gene>
<feature type="transmembrane region" description="Helical" evidence="8">
    <location>
        <begin position="102"/>
        <end position="120"/>
    </location>
</feature>
<feature type="transmembrane region" description="Helical" evidence="8">
    <location>
        <begin position="501"/>
        <end position="526"/>
    </location>
</feature>
<comment type="function">
    <text evidence="8">Uptake of L-lactate across the membrane. Can also transport D-lactate and glycolate.</text>
</comment>
<feature type="transmembrane region" description="Helical" evidence="8">
    <location>
        <begin position="49"/>
        <end position="77"/>
    </location>
</feature>
<comment type="subcellular location">
    <subcellularLocation>
        <location evidence="1 8">Cell membrane</location>
        <topology evidence="1 8">Multi-pass membrane protein</topology>
    </subcellularLocation>
</comment>
<dbReference type="Proteomes" id="UP000199411">
    <property type="component" value="Unassembled WGS sequence"/>
</dbReference>
<feature type="transmembrane region" description="Helical" evidence="8">
    <location>
        <begin position="420"/>
        <end position="446"/>
    </location>
</feature>
<feature type="transmembrane region" description="Helical" evidence="8">
    <location>
        <begin position="219"/>
        <end position="238"/>
    </location>
</feature>
<evidence type="ECO:0000313" key="10">
    <source>
        <dbReference type="Proteomes" id="UP000199411"/>
    </source>
</evidence>
<keyword evidence="5 8" id="KW-0812">Transmembrane</keyword>